<dbReference type="HAMAP" id="MF_01588">
    <property type="entry name" value="DNA_ligase_A"/>
    <property type="match status" value="1"/>
</dbReference>
<comment type="caution">
    <text evidence="13">The sequence shown here is derived from an EMBL/GenBank/DDBJ whole genome shotgun (WGS) entry which is preliminary data.</text>
</comment>
<evidence type="ECO:0000313" key="13">
    <source>
        <dbReference type="EMBL" id="RFU94225.1"/>
    </source>
</evidence>
<feature type="binding site" evidence="11">
    <location>
        <position position="437"/>
    </location>
    <ligand>
        <name>Zn(2+)</name>
        <dbReference type="ChEBI" id="CHEBI:29105"/>
    </ligand>
</feature>
<dbReference type="AlphaFoldDB" id="A0A372MEM3"/>
<dbReference type="GO" id="GO:0003911">
    <property type="term" value="F:DNA ligase (NAD+) activity"/>
    <property type="evidence" value="ECO:0007669"/>
    <property type="project" value="UniProtKB-UniRule"/>
</dbReference>
<dbReference type="Gene3D" id="1.10.287.610">
    <property type="entry name" value="Helix hairpin bin"/>
    <property type="match status" value="1"/>
</dbReference>
<feature type="binding site" evidence="11">
    <location>
        <begin position="85"/>
        <end position="86"/>
    </location>
    <ligand>
        <name>NAD(+)</name>
        <dbReference type="ChEBI" id="CHEBI:57540"/>
    </ligand>
</feature>
<accession>A0A372MEM3</accession>
<evidence type="ECO:0000256" key="5">
    <source>
        <dbReference type="ARBA" id="ARBA00022763"/>
    </source>
</evidence>
<dbReference type="InterPro" id="IPR010994">
    <property type="entry name" value="RuvA_2-like"/>
</dbReference>
<keyword evidence="5 11" id="KW-0227">DNA damage</keyword>
<comment type="catalytic activity">
    <reaction evidence="10 11">
        <text>NAD(+) + (deoxyribonucleotide)n-3'-hydroxyl + 5'-phospho-(deoxyribonucleotide)m = (deoxyribonucleotide)n+m + AMP + beta-nicotinamide D-nucleotide.</text>
        <dbReference type="EC" id="6.5.1.2"/>
    </reaction>
</comment>
<evidence type="ECO:0000256" key="2">
    <source>
        <dbReference type="ARBA" id="ARBA00022598"/>
    </source>
</evidence>
<evidence type="ECO:0000256" key="1">
    <source>
        <dbReference type="ARBA" id="ARBA00004067"/>
    </source>
</evidence>
<name>A0A372MEM3_9SPIR</name>
<keyword evidence="3 11" id="KW-0235">DNA replication</keyword>
<dbReference type="Gene3D" id="3.40.50.10190">
    <property type="entry name" value="BRCT domain"/>
    <property type="match status" value="1"/>
</dbReference>
<protein>
    <recommendedName>
        <fullName evidence="11">DNA ligase</fullName>
        <ecNumber evidence="11">6.5.1.2</ecNumber>
    </recommendedName>
    <alternativeName>
        <fullName evidence="11">Polydeoxyribonucleotide synthase [NAD(+)]</fullName>
    </alternativeName>
</protein>
<evidence type="ECO:0000256" key="4">
    <source>
        <dbReference type="ARBA" id="ARBA00022723"/>
    </source>
</evidence>
<dbReference type="SMART" id="SM00532">
    <property type="entry name" value="LIGANc"/>
    <property type="match status" value="1"/>
</dbReference>
<comment type="cofactor">
    <cofactor evidence="11">
        <name>Mg(2+)</name>
        <dbReference type="ChEBI" id="CHEBI:18420"/>
    </cofactor>
    <cofactor evidence="11">
        <name>Mn(2+)</name>
        <dbReference type="ChEBI" id="CHEBI:29035"/>
    </cofactor>
</comment>
<keyword evidence="2 11" id="KW-0436">Ligase</keyword>
<proteinExistence type="inferred from homology"/>
<dbReference type="Gene3D" id="3.30.470.30">
    <property type="entry name" value="DNA ligase/mRNA capping enzyme"/>
    <property type="match status" value="1"/>
</dbReference>
<evidence type="ECO:0000256" key="7">
    <source>
        <dbReference type="ARBA" id="ARBA00022842"/>
    </source>
</evidence>
<dbReference type="InterPro" id="IPR033136">
    <property type="entry name" value="DNA_ligase_CS"/>
</dbReference>
<evidence type="ECO:0000256" key="11">
    <source>
        <dbReference type="HAMAP-Rule" id="MF_01588"/>
    </source>
</evidence>
<dbReference type="InterPro" id="IPR001679">
    <property type="entry name" value="DNA_ligase"/>
</dbReference>
<dbReference type="SUPFAM" id="SSF56091">
    <property type="entry name" value="DNA ligase/mRNA capping enzyme, catalytic domain"/>
    <property type="match status" value="1"/>
</dbReference>
<evidence type="ECO:0000256" key="6">
    <source>
        <dbReference type="ARBA" id="ARBA00022833"/>
    </source>
</evidence>
<dbReference type="PANTHER" id="PTHR23389">
    <property type="entry name" value="CHROMOSOME TRANSMISSION FIDELITY FACTOR 18"/>
    <property type="match status" value="1"/>
</dbReference>
<dbReference type="SMART" id="SM00292">
    <property type="entry name" value="BRCT"/>
    <property type="match status" value="1"/>
</dbReference>
<dbReference type="PANTHER" id="PTHR23389:SF9">
    <property type="entry name" value="DNA LIGASE"/>
    <property type="match status" value="1"/>
</dbReference>
<dbReference type="InterPro" id="IPR012340">
    <property type="entry name" value="NA-bd_OB-fold"/>
</dbReference>
<evidence type="ECO:0000256" key="8">
    <source>
        <dbReference type="ARBA" id="ARBA00023027"/>
    </source>
</evidence>
<dbReference type="PROSITE" id="PS01056">
    <property type="entry name" value="DNA_LIGASE_N2"/>
    <property type="match status" value="1"/>
</dbReference>
<dbReference type="InterPro" id="IPR013840">
    <property type="entry name" value="DNAligase_N"/>
</dbReference>
<evidence type="ECO:0000313" key="14">
    <source>
        <dbReference type="Proteomes" id="UP000264002"/>
    </source>
</evidence>
<feature type="binding site" evidence="11">
    <location>
        <position position="328"/>
    </location>
    <ligand>
        <name>NAD(+)</name>
        <dbReference type="ChEBI" id="CHEBI:57540"/>
    </ligand>
</feature>
<feature type="binding site" evidence="11">
    <location>
        <position position="421"/>
    </location>
    <ligand>
        <name>Zn(2+)</name>
        <dbReference type="ChEBI" id="CHEBI:29105"/>
    </ligand>
</feature>
<dbReference type="NCBIfam" id="TIGR00575">
    <property type="entry name" value="dnlj"/>
    <property type="match status" value="1"/>
</dbReference>
<sequence length="701" mass="78234">MNTYDESHQEEVRSLIEQLSRYQKAYYVDNQPLVSDTEYDRLFDRLQYLENQYPSLRFPDSPTQRVGSDLDATFPEVRHTIPVLSLDKAYTDSELLAWIERTETKVSRDLGIVIEEKIDGISIVLYYEEGYLVRAVTRGNGTIGNDVTANVKTIASIPLRLNEPVTLAVRGEVYLPKDKFETLNSQMEVPYANPRNLAAGTIRRIKSREVAKVPLQIFVYEGFWEGETDFKDHLSILSKLSSYGFRINSNFAYFTKDAEQAKRQLGAAGLKGYAGAYADIASYIKEHTSKRASLGYEIDGLVAKVNELDVRSQLGYTAHHPRWAMAYKFESPQAQTTLLSIDLQVGRTGRVTPVARVKPVQVAGSTISSITLHNQDYINMLELALGDVVEISRRGDVIPAVERVIEKNEDSKGVYTMDPFCPVCGTALVEKGAHTFCPNSQCPAQVRGRIEFFISKDGMDIDNFGPETAAVLIEQGVLQDVPDIYRIDYRKVLGDLNGFGEKKILLLEKGVEQSKKRSFRQVLISLGIPELGKKGAQILIESGLDSMEKLLDVAKRQDVERLTSIKQIGEKSARLYIDALNNPAMQERIAALASFGLAMEEREEEHALVDESFSGQVWCVTGSFEHFNPRSKAMDEVVKRGGRTVSAVTNKTTHLLAGSGGGSKLEKAQELGITIVDEETFLAMLGEGAKKREEMQGEFSF</sequence>
<keyword evidence="11" id="KW-0464">Manganese</keyword>
<dbReference type="Pfam" id="PF03120">
    <property type="entry name" value="OB_DNA_ligase"/>
    <property type="match status" value="1"/>
</dbReference>
<evidence type="ECO:0000256" key="10">
    <source>
        <dbReference type="ARBA" id="ARBA00034005"/>
    </source>
</evidence>
<comment type="function">
    <text evidence="1 11">DNA ligase that catalyzes the formation of phosphodiester linkages between 5'-phosphoryl and 3'-hydroxyl groups in double-stranded DNA using NAD as a coenzyme and as the energy source for the reaction. It is essential for DNA replication and repair of damaged DNA.</text>
</comment>
<feature type="active site" description="N6-AMP-lysine intermediate" evidence="11">
    <location>
        <position position="117"/>
    </location>
</feature>
<keyword evidence="6 11" id="KW-0862">Zinc</keyword>
<dbReference type="PROSITE" id="PS50172">
    <property type="entry name" value="BRCT"/>
    <property type="match status" value="1"/>
</dbReference>
<evidence type="ECO:0000256" key="3">
    <source>
        <dbReference type="ARBA" id="ARBA00022705"/>
    </source>
</evidence>
<dbReference type="InterPro" id="IPR036420">
    <property type="entry name" value="BRCT_dom_sf"/>
</dbReference>
<keyword evidence="14" id="KW-1185">Reference proteome</keyword>
<reference evidence="14" key="1">
    <citation type="submission" date="2018-08" db="EMBL/GenBank/DDBJ databases">
        <authorList>
            <person name="Grouzdev D.S."/>
            <person name="Krutkina M.S."/>
        </authorList>
    </citation>
    <scope>NUCLEOTIDE SEQUENCE [LARGE SCALE GENOMIC DNA]</scope>
    <source>
        <strain evidence="14">4-11</strain>
    </source>
</reference>
<dbReference type="InterPro" id="IPR004149">
    <property type="entry name" value="Znf_DNAligase_C4"/>
</dbReference>
<dbReference type="EMBL" id="QUWK01000011">
    <property type="protein sequence ID" value="RFU94225.1"/>
    <property type="molecule type" value="Genomic_DNA"/>
</dbReference>
<dbReference type="GO" id="GO:0006260">
    <property type="term" value="P:DNA replication"/>
    <property type="evidence" value="ECO:0007669"/>
    <property type="project" value="UniProtKB-KW"/>
</dbReference>
<dbReference type="Proteomes" id="UP000264002">
    <property type="component" value="Unassembled WGS sequence"/>
</dbReference>
<feature type="binding site" evidence="11">
    <location>
        <begin position="36"/>
        <end position="40"/>
    </location>
    <ligand>
        <name>NAD(+)</name>
        <dbReference type="ChEBI" id="CHEBI:57540"/>
    </ligand>
</feature>
<feature type="binding site" evidence="11">
    <location>
        <position position="304"/>
    </location>
    <ligand>
        <name>NAD(+)</name>
        <dbReference type="ChEBI" id="CHEBI:57540"/>
    </ligand>
</feature>
<dbReference type="InterPro" id="IPR001357">
    <property type="entry name" value="BRCT_dom"/>
</dbReference>
<dbReference type="GO" id="GO:0006281">
    <property type="term" value="P:DNA repair"/>
    <property type="evidence" value="ECO:0007669"/>
    <property type="project" value="UniProtKB-KW"/>
</dbReference>
<dbReference type="PIRSF" id="PIRSF001604">
    <property type="entry name" value="LigA"/>
    <property type="match status" value="1"/>
</dbReference>
<feature type="binding site" evidence="11">
    <location>
        <position position="115"/>
    </location>
    <ligand>
        <name>NAD(+)</name>
        <dbReference type="ChEBI" id="CHEBI:57540"/>
    </ligand>
</feature>
<dbReference type="CDD" id="cd17748">
    <property type="entry name" value="BRCT_DNA_ligase_like"/>
    <property type="match status" value="1"/>
</dbReference>
<dbReference type="GO" id="GO:0005829">
    <property type="term" value="C:cytosol"/>
    <property type="evidence" value="ECO:0007669"/>
    <property type="project" value="TreeGrafter"/>
</dbReference>
<dbReference type="GO" id="GO:0046872">
    <property type="term" value="F:metal ion binding"/>
    <property type="evidence" value="ECO:0007669"/>
    <property type="project" value="UniProtKB-KW"/>
</dbReference>
<evidence type="ECO:0000259" key="12">
    <source>
        <dbReference type="PROSITE" id="PS50172"/>
    </source>
</evidence>
<comment type="similarity">
    <text evidence="11">Belongs to the NAD-dependent DNA ligase family. LigA subfamily.</text>
</comment>
<dbReference type="EC" id="6.5.1.2" evidence="11"/>
<dbReference type="CDD" id="cd00114">
    <property type="entry name" value="LIGANc"/>
    <property type="match status" value="1"/>
</dbReference>
<dbReference type="Pfam" id="PF01653">
    <property type="entry name" value="DNA_ligase_aden"/>
    <property type="match status" value="1"/>
</dbReference>
<feature type="domain" description="BRCT" evidence="12">
    <location>
        <begin position="608"/>
        <end position="679"/>
    </location>
</feature>
<dbReference type="Pfam" id="PF12738">
    <property type="entry name" value="PTCB-BRCT"/>
    <property type="match status" value="1"/>
</dbReference>
<keyword evidence="8 11" id="KW-0520">NAD</keyword>
<keyword evidence="7 11" id="KW-0460">Magnesium</keyword>
<dbReference type="InterPro" id="IPR004150">
    <property type="entry name" value="NAD_DNA_ligase_OB"/>
</dbReference>
<reference evidence="13 14" key="2">
    <citation type="submission" date="2018-09" db="EMBL/GenBank/DDBJ databases">
        <title>Genome of Sphaerochaeta halotolerans strain 4-11.</title>
        <authorList>
            <person name="Nazina T.N."/>
            <person name="Sokolova D.S."/>
        </authorList>
    </citation>
    <scope>NUCLEOTIDE SEQUENCE [LARGE SCALE GENOMIC DNA]</scope>
    <source>
        <strain evidence="13 14">4-11</strain>
    </source>
</reference>
<dbReference type="Pfam" id="PF03119">
    <property type="entry name" value="DNA_ligase_ZBD"/>
    <property type="match status" value="1"/>
</dbReference>
<dbReference type="Gene3D" id="1.10.150.20">
    <property type="entry name" value="5' to 3' exonuclease, C-terminal subdomain"/>
    <property type="match status" value="2"/>
</dbReference>
<dbReference type="SUPFAM" id="SSF47781">
    <property type="entry name" value="RuvA domain 2-like"/>
    <property type="match status" value="1"/>
</dbReference>
<dbReference type="NCBIfam" id="NF005932">
    <property type="entry name" value="PRK07956.1"/>
    <property type="match status" value="1"/>
</dbReference>
<gene>
    <name evidence="11 13" type="primary">ligA</name>
    <name evidence="13" type="ORF">DYP60_10580</name>
</gene>
<organism evidence="13 14">
    <name type="scientific">Sphaerochaeta halotolerans</name>
    <dbReference type="NCBI Taxonomy" id="2293840"/>
    <lineage>
        <taxon>Bacteria</taxon>
        <taxon>Pseudomonadati</taxon>
        <taxon>Spirochaetota</taxon>
        <taxon>Spirochaetia</taxon>
        <taxon>Spirochaetales</taxon>
        <taxon>Sphaerochaetaceae</taxon>
        <taxon>Sphaerochaeta</taxon>
    </lineage>
</organism>
<keyword evidence="9 11" id="KW-0234">DNA repair</keyword>
<dbReference type="RefSeq" id="WP_117330979.1">
    <property type="nucleotide sequence ID" value="NZ_QUWK01000011.1"/>
</dbReference>
<feature type="binding site" evidence="11">
    <location>
        <position position="138"/>
    </location>
    <ligand>
        <name>NAD(+)</name>
        <dbReference type="ChEBI" id="CHEBI:57540"/>
    </ligand>
</feature>
<dbReference type="SUPFAM" id="SSF52113">
    <property type="entry name" value="BRCT domain"/>
    <property type="match status" value="1"/>
</dbReference>
<dbReference type="Pfam" id="PF14520">
    <property type="entry name" value="HHH_5"/>
    <property type="match status" value="1"/>
</dbReference>
<dbReference type="SUPFAM" id="SSF50249">
    <property type="entry name" value="Nucleic acid-binding proteins"/>
    <property type="match status" value="1"/>
</dbReference>
<dbReference type="Gene3D" id="2.40.50.140">
    <property type="entry name" value="Nucleic acid-binding proteins"/>
    <property type="match status" value="1"/>
</dbReference>
<dbReference type="InterPro" id="IPR013839">
    <property type="entry name" value="DNAligase_adenylation"/>
</dbReference>
<evidence type="ECO:0000256" key="9">
    <source>
        <dbReference type="ARBA" id="ARBA00023204"/>
    </source>
</evidence>
<feature type="binding site" evidence="11">
    <location>
        <position position="172"/>
    </location>
    <ligand>
        <name>NAD(+)</name>
        <dbReference type="ChEBI" id="CHEBI:57540"/>
    </ligand>
</feature>
<feature type="binding site" evidence="11">
    <location>
        <position position="442"/>
    </location>
    <ligand>
        <name>Zn(2+)</name>
        <dbReference type="ChEBI" id="CHEBI:29105"/>
    </ligand>
</feature>
<feature type="binding site" evidence="11">
    <location>
        <position position="424"/>
    </location>
    <ligand>
        <name>Zn(2+)</name>
        <dbReference type="ChEBI" id="CHEBI:29105"/>
    </ligand>
</feature>
<keyword evidence="4 11" id="KW-0479">Metal-binding</keyword>